<feature type="non-terminal residue" evidence="1">
    <location>
        <position position="1"/>
    </location>
</feature>
<reference evidence="1" key="1">
    <citation type="submission" date="2019-04" db="EMBL/GenBank/DDBJ databases">
        <authorList>
            <person name="Alioto T."/>
            <person name="Alioto T."/>
        </authorList>
    </citation>
    <scope>NUCLEOTIDE SEQUENCE [LARGE SCALE GENOMIC DNA]</scope>
</reference>
<dbReference type="AlphaFoldDB" id="A0A5E4CRX7"/>
<organism evidence="1">
    <name type="scientific">Marmota monax</name>
    <name type="common">Woodchuck</name>
    <dbReference type="NCBI Taxonomy" id="9995"/>
    <lineage>
        <taxon>Eukaryota</taxon>
        <taxon>Metazoa</taxon>
        <taxon>Chordata</taxon>
        <taxon>Craniata</taxon>
        <taxon>Vertebrata</taxon>
        <taxon>Euteleostomi</taxon>
        <taxon>Mammalia</taxon>
        <taxon>Eutheria</taxon>
        <taxon>Euarchontoglires</taxon>
        <taxon>Glires</taxon>
        <taxon>Rodentia</taxon>
        <taxon>Sciuromorpha</taxon>
        <taxon>Sciuridae</taxon>
        <taxon>Xerinae</taxon>
        <taxon>Marmotini</taxon>
        <taxon>Marmota</taxon>
    </lineage>
</organism>
<evidence type="ECO:0000313" key="1">
    <source>
        <dbReference type="EMBL" id="VTJ84573.1"/>
    </source>
</evidence>
<protein>
    <submittedName>
        <fullName evidence="1">Uncharacterized protein</fullName>
    </submittedName>
</protein>
<sequence>CWAAGAPVRGISPAVGLLRGADACSCSLGTEASRFLGALSTAGVTQVLLLHKPPVERSNLEEALASASIGREPRQAVWRSMLSPEPFAKAKPKQTVAPSP</sequence>
<dbReference type="EMBL" id="CABDUW010001908">
    <property type="protein sequence ID" value="VTJ84573.1"/>
    <property type="molecule type" value="Genomic_DNA"/>
</dbReference>
<name>A0A5E4CRX7_MARMO</name>
<proteinExistence type="predicted"/>
<accession>A0A5E4CRX7</accession>
<gene>
    <name evidence="1" type="ORF">MONAX_5E030295</name>
</gene>
<comment type="caution">
    <text evidence="1">The sequence shown here is derived from an EMBL/GenBank/DDBJ whole genome shotgun (WGS) entry which is preliminary data.</text>
</comment>